<keyword evidence="1" id="KW-1133">Transmembrane helix</keyword>
<keyword evidence="1" id="KW-0472">Membrane</keyword>
<dbReference type="InterPro" id="IPR024419">
    <property type="entry name" value="YvrJ"/>
</dbReference>
<gene>
    <name evidence="2" type="ORF">GLO26_00870</name>
</gene>
<proteinExistence type="predicted"/>
<organism evidence="2 3">
    <name type="scientific">Carnobacterium inhibens</name>
    <dbReference type="NCBI Taxonomy" id="147709"/>
    <lineage>
        <taxon>Bacteria</taxon>
        <taxon>Bacillati</taxon>
        <taxon>Bacillota</taxon>
        <taxon>Bacilli</taxon>
        <taxon>Lactobacillales</taxon>
        <taxon>Carnobacteriaceae</taxon>
        <taxon>Carnobacterium</taxon>
    </lineage>
</organism>
<keyword evidence="3" id="KW-1185">Reference proteome</keyword>
<name>A0ABR7TA49_9LACT</name>
<comment type="caution">
    <text evidence="2">The sequence shown here is derived from an EMBL/GenBank/DDBJ whole genome shotgun (WGS) entry which is preliminary data.</text>
</comment>
<evidence type="ECO:0000313" key="2">
    <source>
        <dbReference type="EMBL" id="MBC9824380.1"/>
    </source>
</evidence>
<dbReference type="Pfam" id="PF12841">
    <property type="entry name" value="YvrJ"/>
    <property type="match status" value="1"/>
</dbReference>
<evidence type="ECO:0000256" key="1">
    <source>
        <dbReference type="SAM" id="Phobius"/>
    </source>
</evidence>
<accession>A0ABR7TA49</accession>
<feature type="transmembrane region" description="Helical" evidence="1">
    <location>
        <begin position="12"/>
        <end position="35"/>
    </location>
</feature>
<protein>
    <submittedName>
        <fullName evidence="2">YvrJ family protein</fullName>
    </submittedName>
</protein>
<reference evidence="2 3" key="1">
    <citation type="journal article" date="2020" name="Microorganisms">
        <title>New Insight into Antimicrobial Compounds from Food and Marine-Sourced Carnobacterium Species through Phenotype and Genome Analyses.</title>
        <authorList>
            <person name="Begrem S."/>
            <person name="Ivaniuk F."/>
            <person name="Gigout-Chevalier F."/>
            <person name="Kolypczuk L."/>
            <person name="Bonnetot S."/>
            <person name="Leroi F."/>
            <person name="Grovel O."/>
            <person name="Delbarre-Ladrat C."/>
            <person name="Passerini D."/>
        </authorList>
    </citation>
    <scope>NUCLEOTIDE SEQUENCE [LARGE SCALE GENOMIC DNA]</scope>
    <source>
        <strain evidence="2 3">MIP2551</strain>
    </source>
</reference>
<evidence type="ECO:0000313" key="3">
    <source>
        <dbReference type="Proteomes" id="UP000638836"/>
    </source>
</evidence>
<keyword evidence="1" id="KW-0812">Transmembrane</keyword>
<sequence>MKGENIMDASTQWLSAVMEIIGNVGFPIFIALFLLQRMETKLDDVVKALNELSQVIKSAA</sequence>
<dbReference type="EMBL" id="WNJQ01000001">
    <property type="protein sequence ID" value="MBC9824380.1"/>
    <property type="molecule type" value="Genomic_DNA"/>
</dbReference>
<dbReference type="Proteomes" id="UP000638836">
    <property type="component" value="Unassembled WGS sequence"/>
</dbReference>